<dbReference type="RefSeq" id="WP_073478129.1">
    <property type="nucleotide sequence ID" value="NZ_FQZU01000034.1"/>
</dbReference>
<dbReference type="AlphaFoldDB" id="A0A1M6VFQ5"/>
<keyword evidence="1" id="KW-0732">Signal</keyword>
<accession>A0A1M6VFQ5</accession>
<dbReference type="Proteomes" id="UP000183994">
    <property type="component" value="Unassembled WGS sequence"/>
</dbReference>
<feature type="chain" id="PRO_5013291451" description="CARDB domain-containing protein" evidence="1">
    <location>
        <begin position="25"/>
        <end position="409"/>
    </location>
</feature>
<evidence type="ECO:0000313" key="3">
    <source>
        <dbReference type="Proteomes" id="UP000183994"/>
    </source>
</evidence>
<sequence length="409" mass="45896">MKTPRRLLQIVLLLSLIVAAQALAGQPMAPFRINESLSMAKAPLSLEILSFSAQDKDGQWYWYLTFKNTDPNRSLTRGRMEIRVYQIGLPAHTQYQTSVIPFESNLGSGRSHSVSIRFNKRRDATSLRLVLFDLKNNQEVVSQKIPLEDNMGVSLQQTIPQAAQGGPGQLDVREEAAIISAKYLGMGNWEAVVKNTGTVPIEAGAYKLEGRYRFFIGKASPGTSASVPRLLAGQEGKVTGGGFYGHDDCDCVTLTHIDFVLKKGAAQEIISEYTLPIEVPKVTIDYVEAVAEDYDKQRDFHLYGAFTNHSDYDLNLVAKVKINFVRGETLQTLERQALVHVPRQSSEVRCEIIHKIDDYLNQATINEFINVNWQVETELVMDGDEKCVIEGVLDRHVSSLLPYYRKERD</sequence>
<protein>
    <recommendedName>
        <fullName evidence="4">CARDB domain-containing protein</fullName>
    </recommendedName>
</protein>
<keyword evidence="3" id="KW-1185">Reference proteome</keyword>
<evidence type="ECO:0000313" key="2">
    <source>
        <dbReference type="EMBL" id="SHK80377.1"/>
    </source>
</evidence>
<evidence type="ECO:0008006" key="4">
    <source>
        <dbReference type="Google" id="ProtNLM"/>
    </source>
</evidence>
<organism evidence="2 3">
    <name type="scientific">Desulfatibacillum alkenivorans DSM 16219</name>
    <dbReference type="NCBI Taxonomy" id="1121393"/>
    <lineage>
        <taxon>Bacteria</taxon>
        <taxon>Pseudomonadati</taxon>
        <taxon>Thermodesulfobacteriota</taxon>
        <taxon>Desulfobacteria</taxon>
        <taxon>Desulfobacterales</taxon>
        <taxon>Desulfatibacillaceae</taxon>
        <taxon>Desulfatibacillum</taxon>
    </lineage>
</organism>
<reference evidence="3" key="1">
    <citation type="submission" date="2016-11" db="EMBL/GenBank/DDBJ databases">
        <authorList>
            <person name="Varghese N."/>
            <person name="Submissions S."/>
        </authorList>
    </citation>
    <scope>NUCLEOTIDE SEQUENCE [LARGE SCALE GENOMIC DNA]</scope>
    <source>
        <strain evidence="3">DSM 16219</strain>
    </source>
</reference>
<name>A0A1M6VFQ5_9BACT</name>
<evidence type="ECO:0000256" key="1">
    <source>
        <dbReference type="SAM" id="SignalP"/>
    </source>
</evidence>
<dbReference type="OrthoDB" id="3675244at2"/>
<dbReference type="EMBL" id="FQZU01000034">
    <property type="protein sequence ID" value="SHK80377.1"/>
    <property type="molecule type" value="Genomic_DNA"/>
</dbReference>
<feature type="signal peptide" evidence="1">
    <location>
        <begin position="1"/>
        <end position="24"/>
    </location>
</feature>
<gene>
    <name evidence="2" type="ORF">SAMN02745216_04101</name>
</gene>
<proteinExistence type="predicted"/>
<dbReference type="STRING" id="1121393.SAMN02745216_04101"/>